<dbReference type="Gene3D" id="3.80.10.10">
    <property type="entry name" value="Ribonuclease Inhibitor"/>
    <property type="match status" value="1"/>
</dbReference>
<protein>
    <submittedName>
        <fullName evidence="3">Leucine rich repeat protein</fullName>
    </submittedName>
</protein>
<sequence>MSTDSAKYRSLPALSTTSTSSSASQLDSPSDRRLSAENRKSRVLTKALRSLSTSSMDSNPLVYSKSTSSSRKLQKPQSSAGSIIDKLHRRASKDLLSSFAPVDGLGSPIDQPLASMEVLHYGPLKADVSLLKARSEYLVLTDQCLVKFSSAEAARSAFPQLTQAEGAAKTTHIPHHGHSKSLGAEARLEIPLRSIVASFNEEGSSPRFGIETWWHSQYPRLAYNKTHLFFGLPKERDDWLTAIQQACRARLRKFPVNSPIPENLRTRINHIVAVSESLPDGSTQSLVFPVAKRLLGATDRANATDEPQTSFDGPSYYLVIGPCMCHYIEVLKADCNTPPGELRIKARSFGTVTLNRFKASVASHEQRFMMNFHVPFGSNFRLDLASSSYRRIIEALTKADRVLKPMWPQHFQQTIFDIKGLPPPLELTSGNDLGGLEMSLQAYCRAFQVQTPSWTIDWNTTYCPTFRLLPEETSYLPLQLIAVFRALRYNSYFKGISLRDTDLSSLYGKRDNSIYGESAVNTSLNGVCISDDHHDIILHSPILAQEIHALAFASESIRSIDLTNVLGIRSSTVRFNKTHGADASIYKMSSELIQPLIMLLQTQLCHCNSISMSGNPLAPSDVEDLANVMRDGHVYLRKLDLSNCGLGDAGLSRIWYGLAGQCATMDTIDTSDNQGTVKFHIIRNTLSQLKSLTHLRIAGNTRIDSDESLLDEAAINGWALQELDLSGIALNDATVDVLARYMETIRSQDLRLVRLNRCRLTGRQIARLCRGMGQGRQLSLHLNANPIDDGIEDLCAAVACGFAPWALFMQMIEFNHEASYIKLLRALTVNRTIECLSLAGSSTPDAASNVACQAVTDFFAKNDSIRFLDISGYDAKLDEGRLGREFSKSLSGLRYNTRLVHLRVRNQMLNVNIGDLAEAISGNKTLHTLDCENNDFNISNFRHLIRHLEDNTNIRLFSAFSEKELLRTKQKLAETAAVVPTNKRSSMIARFKHEKPAAGTDILLAQQLMGELDSLVAKQRQILERNQTLHEERRASDAGVGLPPSPELDGESVFAATFGGLAHRERESRRANNSPAPRSPQRMSVSAFATLPVPSADTGSRVARSFSTVSSEAAMSPMTDGASSASGVPTPPELESPLERDTSLSSRHGRVVVQAEAAAKGCEFEAEQGEEGGLLIKSGRRVAGRS</sequence>
<feature type="compositionally biased region" description="Basic and acidic residues" evidence="1">
    <location>
        <begin position="1027"/>
        <end position="1036"/>
    </location>
</feature>
<feature type="domain" description="LRR-containing protein second PH" evidence="2">
    <location>
        <begin position="314"/>
        <end position="410"/>
    </location>
</feature>
<dbReference type="InterPro" id="IPR051279">
    <property type="entry name" value="PP1-Reg/Actin-Interact_Protein"/>
</dbReference>
<feature type="region of interest" description="Disordered" evidence="1">
    <location>
        <begin position="1111"/>
        <end position="1147"/>
    </location>
</feature>
<feature type="region of interest" description="Disordered" evidence="1">
    <location>
        <begin position="1"/>
        <end position="84"/>
    </location>
</feature>
<feature type="region of interest" description="Disordered" evidence="1">
    <location>
        <begin position="1027"/>
        <end position="1084"/>
    </location>
</feature>
<dbReference type="OrthoDB" id="120976at2759"/>
<comment type="caution">
    <text evidence="3">The sequence shown here is derived from an EMBL/GenBank/DDBJ whole genome shotgun (WGS) entry which is preliminary data.</text>
</comment>
<evidence type="ECO:0000313" key="3">
    <source>
        <dbReference type="EMBL" id="KAH7329195.1"/>
    </source>
</evidence>
<accession>A0A8K0SZX8</accession>
<organism evidence="3 4">
    <name type="scientific">Stachybotrys elegans</name>
    <dbReference type="NCBI Taxonomy" id="80388"/>
    <lineage>
        <taxon>Eukaryota</taxon>
        <taxon>Fungi</taxon>
        <taxon>Dikarya</taxon>
        <taxon>Ascomycota</taxon>
        <taxon>Pezizomycotina</taxon>
        <taxon>Sordariomycetes</taxon>
        <taxon>Hypocreomycetidae</taxon>
        <taxon>Hypocreales</taxon>
        <taxon>Stachybotryaceae</taxon>
        <taxon>Stachybotrys</taxon>
    </lineage>
</organism>
<dbReference type="SUPFAM" id="SSF52047">
    <property type="entry name" value="RNI-like"/>
    <property type="match status" value="1"/>
</dbReference>
<feature type="compositionally biased region" description="Basic and acidic residues" evidence="1">
    <location>
        <begin position="29"/>
        <end position="40"/>
    </location>
</feature>
<reference evidence="3" key="1">
    <citation type="journal article" date="2021" name="Nat. Commun.">
        <title>Genetic determinants of endophytism in the Arabidopsis root mycobiome.</title>
        <authorList>
            <person name="Mesny F."/>
            <person name="Miyauchi S."/>
            <person name="Thiergart T."/>
            <person name="Pickel B."/>
            <person name="Atanasova L."/>
            <person name="Karlsson M."/>
            <person name="Huettel B."/>
            <person name="Barry K.W."/>
            <person name="Haridas S."/>
            <person name="Chen C."/>
            <person name="Bauer D."/>
            <person name="Andreopoulos W."/>
            <person name="Pangilinan J."/>
            <person name="LaButti K."/>
            <person name="Riley R."/>
            <person name="Lipzen A."/>
            <person name="Clum A."/>
            <person name="Drula E."/>
            <person name="Henrissat B."/>
            <person name="Kohler A."/>
            <person name="Grigoriev I.V."/>
            <person name="Martin F.M."/>
            <person name="Hacquard S."/>
        </authorList>
    </citation>
    <scope>NUCLEOTIDE SEQUENCE</scope>
    <source>
        <strain evidence="3">MPI-CAGE-CH-0235</strain>
    </source>
</reference>
<feature type="compositionally biased region" description="Polar residues" evidence="1">
    <location>
        <begin position="1071"/>
        <end position="1084"/>
    </location>
</feature>
<dbReference type="InterPro" id="IPR032675">
    <property type="entry name" value="LRR_dom_sf"/>
</dbReference>
<keyword evidence="4" id="KW-1185">Reference proteome</keyword>
<evidence type="ECO:0000256" key="1">
    <source>
        <dbReference type="SAM" id="MobiDB-lite"/>
    </source>
</evidence>
<feature type="compositionally biased region" description="Low complexity" evidence="1">
    <location>
        <begin position="10"/>
        <end position="28"/>
    </location>
</feature>
<dbReference type="PANTHER" id="PTHR24112">
    <property type="entry name" value="LEUCINE-RICH REPEAT, ISOFORM F-RELATED"/>
    <property type="match status" value="1"/>
</dbReference>
<dbReference type="InterPro" id="IPR057334">
    <property type="entry name" value="PH_2nd_LRR"/>
</dbReference>
<feature type="compositionally biased region" description="Polar residues" evidence="1">
    <location>
        <begin position="64"/>
        <end position="81"/>
    </location>
</feature>
<name>A0A8K0SZX8_9HYPO</name>
<dbReference type="Pfam" id="PF25353">
    <property type="entry name" value="PH_2nd_LRR"/>
    <property type="match status" value="1"/>
</dbReference>
<gene>
    <name evidence="3" type="ORF">B0I35DRAFT_346397</name>
</gene>
<dbReference type="AlphaFoldDB" id="A0A8K0SZX8"/>
<evidence type="ECO:0000313" key="4">
    <source>
        <dbReference type="Proteomes" id="UP000813444"/>
    </source>
</evidence>
<proteinExistence type="predicted"/>
<evidence type="ECO:0000259" key="2">
    <source>
        <dbReference type="Pfam" id="PF25353"/>
    </source>
</evidence>
<dbReference type="Proteomes" id="UP000813444">
    <property type="component" value="Unassembled WGS sequence"/>
</dbReference>
<dbReference type="EMBL" id="JAGPNK010000001">
    <property type="protein sequence ID" value="KAH7329195.1"/>
    <property type="molecule type" value="Genomic_DNA"/>
</dbReference>